<protein>
    <submittedName>
        <fullName evidence="4">Glycosyltransferase family 2 protein</fullName>
    </submittedName>
</protein>
<accession>A0A4R4UDD4</accession>
<evidence type="ECO:0000313" key="5">
    <source>
        <dbReference type="Proteomes" id="UP000294744"/>
    </source>
</evidence>
<comment type="caution">
    <text evidence="4">The sequence shown here is derived from an EMBL/GenBank/DDBJ whole genome shotgun (WGS) entry which is preliminary data.</text>
</comment>
<feature type="transmembrane region" description="Helical" evidence="2">
    <location>
        <begin position="21"/>
        <end position="42"/>
    </location>
</feature>
<dbReference type="Gene3D" id="3.90.550.10">
    <property type="entry name" value="Spore Coat Polysaccharide Biosynthesis Protein SpsA, Chain A"/>
    <property type="match status" value="1"/>
</dbReference>
<keyword evidence="4" id="KW-0808">Transferase</keyword>
<dbReference type="InterPro" id="IPR050256">
    <property type="entry name" value="Glycosyltransferase_2"/>
</dbReference>
<feature type="transmembrane region" description="Helical" evidence="2">
    <location>
        <begin position="208"/>
        <end position="228"/>
    </location>
</feature>
<proteinExistence type="inferred from homology"/>
<feature type="domain" description="Glycosyltransferase 2-like" evidence="3">
    <location>
        <begin position="524"/>
        <end position="678"/>
    </location>
</feature>
<evidence type="ECO:0000313" key="4">
    <source>
        <dbReference type="EMBL" id="TDC89658.1"/>
    </source>
</evidence>
<keyword evidence="2" id="KW-0812">Transmembrane</keyword>
<evidence type="ECO:0000259" key="3">
    <source>
        <dbReference type="Pfam" id="PF00535"/>
    </source>
</evidence>
<reference evidence="4 5" key="1">
    <citation type="submission" date="2019-03" db="EMBL/GenBank/DDBJ databases">
        <title>Draft genome sequences of novel Actinobacteria.</title>
        <authorList>
            <person name="Sahin N."/>
            <person name="Ay H."/>
            <person name="Saygin H."/>
        </authorList>
    </citation>
    <scope>NUCLEOTIDE SEQUENCE [LARGE SCALE GENOMIC DNA]</scope>
    <source>
        <strain evidence="4 5">16K404</strain>
    </source>
</reference>
<dbReference type="GO" id="GO:0016740">
    <property type="term" value="F:transferase activity"/>
    <property type="evidence" value="ECO:0007669"/>
    <property type="project" value="UniProtKB-KW"/>
</dbReference>
<feature type="transmembrane region" description="Helical" evidence="2">
    <location>
        <begin position="429"/>
        <end position="448"/>
    </location>
</feature>
<dbReference type="PANTHER" id="PTHR48090:SF7">
    <property type="entry name" value="RFBJ PROTEIN"/>
    <property type="match status" value="1"/>
</dbReference>
<feature type="transmembrane region" description="Helical" evidence="2">
    <location>
        <begin position="170"/>
        <end position="196"/>
    </location>
</feature>
<gene>
    <name evidence="4" type="ORF">E1161_20900</name>
</gene>
<name>A0A4R4UDD4_9PSEU</name>
<dbReference type="EMBL" id="SMKV01000031">
    <property type="protein sequence ID" value="TDC89658.1"/>
    <property type="molecule type" value="Genomic_DNA"/>
</dbReference>
<feature type="transmembrane region" description="Helical" evidence="2">
    <location>
        <begin position="454"/>
        <end position="475"/>
    </location>
</feature>
<feature type="transmembrane region" description="Helical" evidence="2">
    <location>
        <begin position="398"/>
        <end position="417"/>
    </location>
</feature>
<keyword evidence="5" id="KW-1185">Reference proteome</keyword>
<evidence type="ECO:0000256" key="2">
    <source>
        <dbReference type="SAM" id="Phobius"/>
    </source>
</evidence>
<dbReference type="OrthoDB" id="9810303at2"/>
<evidence type="ECO:0000256" key="1">
    <source>
        <dbReference type="ARBA" id="ARBA00006739"/>
    </source>
</evidence>
<dbReference type="InterPro" id="IPR001173">
    <property type="entry name" value="Glyco_trans_2-like"/>
</dbReference>
<dbReference type="Proteomes" id="UP000294744">
    <property type="component" value="Unassembled WGS sequence"/>
</dbReference>
<dbReference type="InterPro" id="IPR029044">
    <property type="entry name" value="Nucleotide-diphossugar_trans"/>
</dbReference>
<sequence length="770" mass="83384">MGGLHQRSAVTAALTGALRRHWLLALLVLAGLVLRIITQLAYRPALLYIDSFRYLDDVGVFHPGGINPVGYEWFLWPLLGIGGLAGVAVVQHLLGIGLGIGVYVLLRRFGVREWLAALAAAPVLLDAYQLQIEQLIMSDLLFQVLLLVAVYLLCWWGPPTPKVAAAAGGVLALSVMVRSVGLTLVLPAAVFVLLAAGLRPREGWRPRLVAAGALVAGFGALVLVYALYGALVAGKFGVGGSGGGGVLFGRAAVVANCDELDLTREEQLLCPDEPRERREKIGIDFYLHLWDVQANVDKLLPEGMDVNAAQRSLTREVVLNQPLDIAVGVVGDFLKGFAPTRTQAVGDVPLDRWQFQLDHPMYAPDWYAQEWAELYDGVGLRADPELTSFLRGYQLGGGYTPGLLLGGALLLATAAVLGAGRARRSGLRAVTLLPAGLVTTSLLTASVMEFSWRYQLPGLVLIPLAGALGATAIFGRPEAVRSTPRSTPSEECQMLTTFPDEVDRDALEEYASRYSEHRFAPVVVLIAAYNEEESIGEVIDAIPDRSCGLDVDTLVVVDGAKDRTAEVSLEHGAHTCVAPNNRGQGAALRLGYRLAAQRGARYVITTDADGQYDISELPKLLEPLIEGRADFVSGSRRLGSNERPALIRRIGTYVFAWVVSALTRQRITDTSFGFRGMRVEVPNSVTLRQPQYQSSELLVGLLSHGYRALEQPMRMLQRTAGKSKKGSSFSYGYRYAEVVLGTWWRERRSTGRAGAPAVERVSERPAAVGD</sequence>
<dbReference type="AlphaFoldDB" id="A0A4R4UDD4"/>
<dbReference type="CDD" id="cd04179">
    <property type="entry name" value="DPM_DPG-synthase_like"/>
    <property type="match status" value="1"/>
</dbReference>
<feature type="transmembrane region" description="Helical" evidence="2">
    <location>
        <begin position="140"/>
        <end position="158"/>
    </location>
</feature>
<dbReference type="PANTHER" id="PTHR48090">
    <property type="entry name" value="UNDECAPRENYL-PHOSPHATE 4-DEOXY-4-FORMAMIDO-L-ARABINOSE TRANSFERASE-RELATED"/>
    <property type="match status" value="1"/>
</dbReference>
<dbReference type="Pfam" id="PF00535">
    <property type="entry name" value="Glycos_transf_2"/>
    <property type="match status" value="1"/>
</dbReference>
<feature type="transmembrane region" description="Helical" evidence="2">
    <location>
        <begin position="73"/>
        <end position="106"/>
    </location>
</feature>
<keyword evidence="2" id="KW-1133">Transmembrane helix</keyword>
<dbReference type="SUPFAM" id="SSF53448">
    <property type="entry name" value="Nucleotide-diphospho-sugar transferases"/>
    <property type="match status" value="1"/>
</dbReference>
<comment type="similarity">
    <text evidence="1">Belongs to the glycosyltransferase 2 family.</text>
</comment>
<organism evidence="4 5">
    <name type="scientific">Saccharopolyspora aridisoli</name>
    <dbReference type="NCBI Taxonomy" id="2530385"/>
    <lineage>
        <taxon>Bacteria</taxon>
        <taxon>Bacillati</taxon>
        <taxon>Actinomycetota</taxon>
        <taxon>Actinomycetes</taxon>
        <taxon>Pseudonocardiales</taxon>
        <taxon>Pseudonocardiaceae</taxon>
        <taxon>Saccharopolyspora</taxon>
    </lineage>
</organism>
<keyword evidence="2" id="KW-0472">Membrane</keyword>